<feature type="transmembrane region" description="Helical" evidence="2">
    <location>
        <begin position="6"/>
        <end position="23"/>
    </location>
</feature>
<comment type="caution">
    <text evidence="3">The sequence shown here is derived from an EMBL/GenBank/DDBJ whole genome shotgun (WGS) entry which is preliminary data.</text>
</comment>
<reference evidence="3 4" key="1">
    <citation type="submission" date="2019-08" db="EMBL/GenBank/DDBJ databases">
        <authorList>
            <person name="Wang G."/>
            <person name="Xu Z."/>
        </authorList>
    </citation>
    <scope>NUCLEOTIDE SEQUENCE [LARGE SCALE GENOMIC DNA]</scope>
    <source>
        <strain evidence="3 4">ZX</strain>
    </source>
</reference>
<sequence length="386" mass="42450">MAEPSVIIAGGGLAGCLVALALYRHRPDLDLMLIEGSDRFGGDHVWSFFDSDLTPAERAFVDDLVVASWPGNRVAFPARQRSLAGSYNSLRSERLDAVIRETLPPASLRLGVPVTRVGPTGVNLADGTILEASCVIDARGAGDMAGLDLGWQKFVGRTYCFARPHGVTLPIIMDATVDQRDGYRFVYCLPFSATEMLVEDTYYADGPALDDHAIGARIAAYVADQGWPAHKTLAEERGVLPVAMGGDVATLWEGADVARLGLRGGFFHPTTGYSLPDAVRNALLLAEQTDMTSAGLCRLFRREAERLWRDRAFYRLLNRMLFRAAEPDRRYRVLEHFYRLDEALIGRFYAGRSTLLDKARILSGRPPVALWRAAAAMTDMKKGRAV</sequence>
<evidence type="ECO:0000256" key="1">
    <source>
        <dbReference type="ARBA" id="ARBA00006599"/>
    </source>
</evidence>
<dbReference type="NCBIfam" id="TIGR01790">
    <property type="entry name" value="carotene-cycl"/>
    <property type="match status" value="1"/>
</dbReference>
<dbReference type="AlphaFoldDB" id="A0A5D9C8A3"/>
<dbReference type="SUPFAM" id="SSF51905">
    <property type="entry name" value="FAD/NAD(P)-binding domain"/>
    <property type="match status" value="1"/>
</dbReference>
<protein>
    <submittedName>
        <fullName evidence="3">Lycopene beta-cyclase CrtY</fullName>
        <ecNumber evidence="3">5.5.1.19</ecNumber>
    </submittedName>
</protein>
<keyword evidence="2" id="KW-0472">Membrane</keyword>
<organism evidence="3 4">
    <name type="scientific">Sphingomonas montanisoli</name>
    <dbReference type="NCBI Taxonomy" id="2606412"/>
    <lineage>
        <taxon>Bacteria</taxon>
        <taxon>Pseudomonadati</taxon>
        <taxon>Pseudomonadota</taxon>
        <taxon>Alphaproteobacteria</taxon>
        <taxon>Sphingomonadales</taxon>
        <taxon>Sphingomonadaceae</taxon>
        <taxon>Sphingomonas</taxon>
    </lineage>
</organism>
<comment type="similarity">
    <text evidence="1">Belongs to the lycopene cyclase family.</text>
</comment>
<dbReference type="EMBL" id="VTOU01000002">
    <property type="protein sequence ID" value="TZG27310.1"/>
    <property type="molecule type" value="Genomic_DNA"/>
</dbReference>
<proteinExistence type="inferred from homology"/>
<dbReference type="Proteomes" id="UP000322077">
    <property type="component" value="Unassembled WGS sequence"/>
</dbReference>
<dbReference type="GO" id="GO:0016705">
    <property type="term" value="F:oxidoreductase activity, acting on paired donors, with incorporation or reduction of molecular oxygen"/>
    <property type="evidence" value="ECO:0007669"/>
    <property type="project" value="InterPro"/>
</dbReference>
<dbReference type="Pfam" id="PF05834">
    <property type="entry name" value="Lycopene_cycl"/>
    <property type="match status" value="1"/>
</dbReference>
<dbReference type="InterPro" id="IPR010108">
    <property type="entry name" value="Lycopene_cyclase_b/e"/>
</dbReference>
<keyword evidence="3" id="KW-0413">Isomerase</keyword>
<dbReference type="Gene3D" id="3.50.50.60">
    <property type="entry name" value="FAD/NAD(P)-binding domain"/>
    <property type="match status" value="1"/>
</dbReference>
<evidence type="ECO:0000313" key="3">
    <source>
        <dbReference type="EMBL" id="TZG27310.1"/>
    </source>
</evidence>
<dbReference type="GO" id="GO:0016117">
    <property type="term" value="P:carotenoid biosynthetic process"/>
    <property type="evidence" value="ECO:0007669"/>
    <property type="project" value="InterPro"/>
</dbReference>
<keyword evidence="2" id="KW-0812">Transmembrane</keyword>
<dbReference type="GO" id="GO:0045436">
    <property type="term" value="F:lycopene beta cyclase activity"/>
    <property type="evidence" value="ECO:0007669"/>
    <property type="project" value="InterPro"/>
</dbReference>
<dbReference type="InterPro" id="IPR008461">
    <property type="entry name" value="CrtY"/>
</dbReference>
<gene>
    <name evidence="3" type="primary">crtY</name>
    <name evidence="3" type="ORF">FYJ91_06760</name>
</gene>
<accession>A0A5D9C8A3</accession>
<dbReference type="InterPro" id="IPR036188">
    <property type="entry name" value="FAD/NAD-bd_sf"/>
</dbReference>
<keyword evidence="4" id="KW-1185">Reference proteome</keyword>
<dbReference type="NCBIfam" id="TIGR01789">
    <property type="entry name" value="lycopene_cycl"/>
    <property type="match status" value="1"/>
</dbReference>
<evidence type="ECO:0000256" key="2">
    <source>
        <dbReference type="SAM" id="Phobius"/>
    </source>
</evidence>
<name>A0A5D9C8A3_9SPHN</name>
<keyword evidence="2" id="KW-1133">Transmembrane helix</keyword>
<evidence type="ECO:0000313" key="4">
    <source>
        <dbReference type="Proteomes" id="UP000322077"/>
    </source>
</evidence>
<dbReference type="EC" id="5.5.1.19" evidence="3"/>
<dbReference type="RefSeq" id="WP_149521526.1">
    <property type="nucleotide sequence ID" value="NZ_VTOU01000002.1"/>
</dbReference>